<keyword evidence="1" id="KW-0812">Transmembrane</keyword>
<dbReference type="Pfam" id="PF19700">
    <property type="entry name" value="DUF6198"/>
    <property type="match status" value="1"/>
</dbReference>
<sequence>MTNWLWITRPIGAQHGHMASMTALHQVSVRIAPARRLPQLAAGLWLYGASMALQIRATLGLNPWDVLHEGLTKLTGLSFGLITAIAGVLVLLAWIPLRQKPGIGTIANVVVIAVAVDVTLAILPAPQGLVPRIVFLALGIVLNAVAFAAYVGSRLGPGPRDGLVTGFCRRTGVSLRVTRTVLELIVLGTGWLLGGTVGIGTVLYALGIGPLAQLFLPALTWRERSRPACGSPRT</sequence>
<dbReference type="Proteomes" id="UP000199503">
    <property type="component" value="Unassembled WGS sequence"/>
</dbReference>
<protein>
    <submittedName>
        <fullName evidence="2">Uncharacterized membrane protein YczE</fullName>
    </submittedName>
</protein>
<feature type="transmembrane region" description="Helical" evidence="1">
    <location>
        <begin position="102"/>
        <end position="123"/>
    </location>
</feature>
<gene>
    <name evidence="2" type="ORF">SAMN04488000_108339</name>
</gene>
<dbReference type="PANTHER" id="PTHR40078">
    <property type="entry name" value="INTEGRAL MEMBRANE PROTEIN-RELATED"/>
    <property type="match status" value="1"/>
</dbReference>
<evidence type="ECO:0000313" key="2">
    <source>
        <dbReference type="EMBL" id="SER39573.1"/>
    </source>
</evidence>
<dbReference type="STRING" id="65499.SAMN04488000_108339"/>
<dbReference type="AlphaFoldDB" id="A0A1H9NW50"/>
<feature type="transmembrane region" description="Helical" evidence="1">
    <location>
        <begin position="77"/>
        <end position="95"/>
    </location>
</feature>
<proteinExistence type="predicted"/>
<keyword evidence="3" id="KW-1185">Reference proteome</keyword>
<keyword evidence="1" id="KW-0472">Membrane</keyword>
<dbReference type="EMBL" id="FOFV01000008">
    <property type="protein sequence ID" value="SER39573.1"/>
    <property type="molecule type" value="Genomic_DNA"/>
</dbReference>
<accession>A0A1H9NW50</accession>
<dbReference type="PANTHER" id="PTHR40078:SF1">
    <property type="entry name" value="INTEGRAL MEMBRANE PROTEIN"/>
    <property type="match status" value="1"/>
</dbReference>
<evidence type="ECO:0000313" key="3">
    <source>
        <dbReference type="Proteomes" id="UP000199503"/>
    </source>
</evidence>
<organism evidence="2 3">
    <name type="scientific">Lentzea albida</name>
    <dbReference type="NCBI Taxonomy" id="65499"/>
    <lineage>
        <taxon>Bacteria</taxon>
        <taxon>Bacillati</taxon>
        <taxon>Actinomycetota</taxon>
        <taxon>Actinomycetes</taxon>
        <taxon>Pseudonocardiales</taxon>
        <taxon>Pseudonocardiaceae</taxon>
        <taxon>Lentzea</taxon>
    </lineage>
</organism>
<feature type="transmembrane region" description="Helical" evidence="1">
    <location>
        <begin position="40"/>
        <end position="57"/>
    </location>
</feature>
<evidence type="ECO:0000256" key="1">
    <source>
        <dbReference type="SAM" id="Phobius"/>
    </source>
</evidence>
<dbReference type="InterPro" id="IPR038750">
    <property type="entry name" value="YczE/YyaS-like"/>
</dbReference>
<reference evidence="3" key="1">
    <citation type="submission" date="2016-10" db="EMBL/GenBank/DDBJ databases">
        <authorList>
            <person name="Varghese N."/>
            <person name="Submissions S."/>
        </authorList>
    </citation>
    <scope>NUCLEOTIDE SEQUENCE [LARGE SCALE GENOMIC DNA]</scope>
    <source>
        <strain evidence="3">DSM 44437</strain>
    </source>
</reference>
<name>A0A1H9NW50_9PSEU</name>
<feature type="transmembrane region" description="Helical" evidence="1">
    <location>
        <begin position="129"/>
        <end position="152"/>
    </location>
</feature>
<keyword evidence="1" id="KW-1133">Transmembrane helix</keyword>